<dbReference type="OMA" id="SGWRPIR"/>
<keyword evidence="2 4" id="KW-0813">Transport</keyword>
<dbReference type="InterPro" id="IPR017148">
    <property type="entry name" value="VPS13_fungi"/>
</dbReference>
<evidence type="ECO:0000313" key="10">
    <source>
        <dbReference type="EMBL" id="CCE63509.1"/>
    </source>
</evidence>
<dbReference type="EMBL" id="HE612861">
    <property type="protein sequence ID" value="CCE63509.1"/>
    <property type="molecule type" value="Genomic_DNA"/>
</dbReference>
<dbReference type="InterPro" id="IPR026847">
    <property type="entry name" value="VPS13"/>
</dbReference>
<accession>G8BUS7</accession>
<dbReference type="GO" id="GO:0090083">
    <property type="term" value="P:regulation of inclusion body assembly"/>
    <property type="evidence" value="ECO:0007669"/>
    <property type="project" value="EnsemblFungi"/>
</dbReference>
<evidence type="ECO:0000256" key="4">
    <source>
        <dbReference type="PIRNR" id="PIRNR037235"/>
    </source>
</evidence>
<dbReference type="PANTHER" id="PTHR16166:SF93">
    <property type="entry name" value="INTERMEMBRANE LIPID TRANSFER PROTEIN VPS13"/>
    <property type="match status" value="1"/>
</dbReference>
<keyword evidence="5" id="KW-0175">Coiled coil</keyword>
<dbReference type="GO" id="GO:0005628">
    <property type="term" value="C:prospore membrane"/>
    <property type="evidence" value="ECO:0007669"/>
    <property type="project" value="EnsemblFungi"/>
</dbReference>
<dbReference type="Pfam" id="PF25037">
    <property type="entry name" value="VPS13_C"/>
    <property type="match status" value="1"/>
</dbReference>
<dbReference type="GO" id="GO:0032120">
    <property type="term" value="P:ascospore-type prospore membrane formation"/>
    <property type="evidence" value="ECO:0007669"/>
    <property type="project" value="EnsemblFungi"/>
</dbReference>
<dbReference type="Proteomes" id="UP000005666">
    <property type="component" value="Chromosome 6"/>
</dbReference>
<evidence type="ECO:0000256" key="5">
    <source>
        <dbReference type="SAM" id="Coils"/>
    </source>
</evidence>
<evidence type="ECO:0000259" key="8">
    <source>
        <dbReference type="Pfam" id="PF25036"/>
    </source>
</evidence>
<dbReference type="GO" id="GO:0007005">
    <property type="term" value="P:mitochondrion organization"/>
    <property type="evidence" value="ECO:0007669"/>
    <property type="project" value="EnsemblFungi"/>
</dbReference>
<dbReference type="GO" id="GO:0005794">
    <property type="term" value="C:Golgi apparatus"/>
    <property type="evidence" value="ECO:0007669"/>
    <property type="project" value="UniProtKB-UniRule"/>
</dbReference>
<dbReference type="GO" id="GO:0006623">
    <property type="term" value="P:protein targeting to vacuole"/>
    <property type="evidence" value="ECO:0007669"/>
    <property type="project" value="EnsemblFungi"/>
</dbReference>
<dbReference type="GO" id="GO:0005543">
    <property type="term" value="F:phospholipid binding"/>
    <property type="evidence" value="ECO:0007669"/>
    <property type="project" value="EnsemblFungi"/>
</dbReference>
<proteinExistence type="inferred from homology"/>
<evidence type="ECO:0000256" key="6">
    <source>
        <dbReference type="SAM" id="MobiDB-lite"/>
    </source>
</evidence>
<feature type="region of interest" description="Disordered" evidence="6">
    <location>
        <begin position="1659"/>
        <end position="1681"/>
    </location>
</feature>
<gene>
    <name evidence="10" type="primary">TPHA0F00220</name>
    <name evidence="10" type="ordered locus">TPHA_0F00220</name>
</gene>
<dbReference type="GO" id="GO:0045053">
    <property type="term" value="P:protein retention in Golgi apparatus"/>
    <property type="evidence" value="ECO:0007669"/>
    <property type="project" value="UniProtKB-UniRule"/>
</dbReference>
<keyword evidence="3 4" id="KW-0445">Lipid transport</keyword>
<evidence type="ECO:0000256" key="2">
    <source>
        <dbReference type="ARBA" id="ARBA00022448"/>
    </source>
</evidence>
<dbReference type="GO" id="GO:0120014">
    <property type="term" value="F:phospholipid transfer activity"/>
    <property type="evidence" value="ECO:0007669"/>
    <property type="project" value="EnsemblFungi"/>
</dbReference>
<evidence type="ECO:0000259" key="7">
    <source>
        <dbReference type="Pfam" id="PF12624"/>
    </source>
</evidence>
<dbReference type="PANTHER" id="PTHR16166">
    <property type="entry name" value="VACUOLAR PROTEIN SORTING-ASSOCIATED PROTEIN VPS13"/>
    <property type="match status" value="1"/>
</dbReference>
<evidence type="ECO:0000256" key="3">
    <source>
        <dbReference type="ARBA" id="ARBA00023055"/>
    </source>
</evidence>
<dbReference type="InterPro" id="IPR009543">
    <property type="entry name" value="VPS13_VAB"/>
</dbReference>
<feature type="domain" description="Vacuolar protein sorting-associated protein 13 VPS13 adaptor binding" evidence="8">
    <location>
        <begin position="1871"/>
        <end position="2446"/>
    </location>
</feature>
<dbReference type="STRING" id="1071381.G8BUS7"/>
<dbReference type="KEGG" id="tpf:TPHA_0F00220"/>
<keyword evidence="11" id="KW-1185">Reference proteome</keyword>
<dbReference type="GO" id="GO:0045324">
    <property type="term" value="P:late endosome to vacuole transport"/>
    <property type="evidence" value="ECO:0007669"/>
    <property type="project" value="UniProtKB-UniRule"/>
</dbReference>
<evidence type="ECO:0000256" key="1">
    <source>
        <dbReference type="ARBA" id="ARBA00006545"/>
    </source>
</evidence>
<protein>
    <recommendedName>
        <fullName evidence="4">Vacuolar protein sorting-associated protein</fullName>
    </recommendedName>
</protein>
<dbReference type="Pfam" id="PF25036">
    <property type="entry name" value="VPS13_VAB"/>
    <property type="match status" value="1"/>
</dbReference>
<dbReference type="GO" id="GO:0005829">
    <property type="term" value="C:cytosol"/>
    <property type="evidence" value="ECO:0007669"/>
    <property type="project" value="GOC"/>
</dbReference>
<dbReference type="InterPro" id="IPR056748">
    <property type="entry name" value="VPS13-like_C"/>
</dbReference>
<dbReference type="GO" id="GO:0005777">
    <property type="term" value="C:peroxisome"/>
    <property type="evidence" value="ECO:0007669"/>
    <property type="project" value="EnsemblFungi"/>
</dbReference>
<dbReference type="InterPro" id="IPR026854">
    <property type="entry name" value="VPS13_N"/>
</dbReference>
<sequence length="3108" mass="352775">MLESLAANVLNRLLGAYIENFDPAQLNVGIWSGDVVLKNMKLRKDCLDSLDLPIDVKFGVLGNLVLTVPWSSLKNKPVKIIIEDCFLLCAARDPLNCDTQDIIARELSLKLKKLAEWELRNQHIDSIDTNNENNETFMQSLLTKIVDNLQITIKNIHIRYEDTKCVLSKEPYSLGITLREISAVSTDEGWVPNFISISRPITHKLLTLNSLCLYWNVDSTNIENYNENEDFDTTVEKFKRAILSSETEVDNYRYLLKPINGIGKLSVNKLGSTEVQPHILLEMEYDEFSVDLGDVEYANLMHTLSSLQINKDIEKYKGRRPLCSVTDDPKAWLKYTIQTIAEKIKSENQKWTWENIKKSCDQRREYIALWLDKLQLPTIDDELADSKKQQRLSELESELSFEAIILYRSMAKKMNAQLQKENDNQIKDNELNRASQNSTGTWLSSIWTGKPLAETQKELELSEEQRKELYEAIEFTEDDDAILPIPSDRVKLKVTSVLKKGSFSIIKRENVRKLGEIIFEGCSFHFCQRPHSYLASFQIHQFRLEDGSPNTLYKHIISVNALKTLLQDETTSQDPETEPLLDISYDSNPLNNEADTKLSIRLRGMTVFYHVHFINEIINFFNQQNDNQDTIGAIINAAETTMEGWTSQTRMGLEALLEEHKTIDLNLDLQAPLILLPLDPHKWDTPCAVIDAGHIKVTSELISKEKIKSVKEMSVEDYDKIDGSEINRLMFDRFHVSAQDTQILIGPDVRRTISSLAESNVTNNFSILEKIYLNLIVDVSILPKAHNLPKIRSFVSLPELSVSLNDEQYKYMMLIINNIMPTPIELNSDEFLNSDKGNAYIESKKMEIKLAQTANMLKNKSESELNQKLLDINFDINNINLTVYHCKDTQTMKSTKLISIVGNSLKFNFIQRVKEMKVNILINSLDVDDYIVMDNLGSLPTKLISSKSNLNETSTDLFQVDYLRQQRIVNHEGTLIEVFDQNVELDMEQLHLSLNAKSVLTLINYSLTTFIDPTGAEAPADVLRHNDEDREDAPQKTLMKIRMAGLTMDFNEDNINIASWILTAGEFSLILLPERMKISMKLGNMEVLDGNSSKTFNNEFKKLITLEGEEEVELIYETFDPADNDKDYDSIFTYKAASLHINFVEESLNRIISYFNKFMRMKSLFEKAREVTYNQTPSIDSVNNMKLDVNIRSPIIIFPKLSEWSDEHFDKLEFHSGDFIVSNVFIMANEGHKINDILINIKECMLSSVINLESNSIQDFNIIKDLGLDLQVKHNPHSKIDEPTFNVNGVFNTPPTSLTELQLSFLFSLSDRIMQAFSIDDVQSDELDKELHYVNHVVDTASDDNLSSSGLIDSINPSPQLKKADEEGVYVDFSFEIPEIIISLFNNTVECTNLDKYGLTKFKFEKLGVKLITNYNGTLSGESFIGSFTIDDIRDIKDNKHTELIPKLSAVENSFISKVSRILVNGSLTTTLSITIDNPMVILAMDYLFELKSFYDNSIGLASKVAVSGTVNLPSEAELKPTEDDIQSNPFQYTFSIINPQVILLADVSDIKSEAVVFKVGEIQFSSQNIQSLLVNNVGVFLSKLNSENDYKVRLLDDFSSSVIIDQRNSTTENMLTEITSSIEPLLMRISLRDIRLAMLIFNKTVALMNKASQESSAKRKSLTDSVSKEEIPTGTDLNTTSKELVKRKSNDANSTIPTILGENLHIEVGGLRLVLIGDVHEMPILDMNINAFEVFAKDWSTELDAMATLETYVNVFNYARSSWEPLIEPVPISFHLSNGLDEDSCMVFEIVTRKIAEITLSSRSLSMLSQIPNSLSGELILKPRGLEKPYILYNDTELNINVWKVTDTQDERINLITLAPGSSLPWEFEDWRTVREKLDIDNKRSMLGFAISGSKYSTTMKINATNEGEQLFVLEPPVDHVHNRLICDLKSTEDNIKMITFRSTLILENTTEIDIQFMVINENNPKQIIHTVSPSDTKSIPLEMAYSSIILVKPVSDDFLWPDQKIQWKDLLTKPISIECKSESTEEKKYYFEVNGKFDTKEPLAKIFPRMKIIVSSPIVIENLLPCDLNFSLIDKRKDGNNYTFLEKRGKIFIHDVSLDTFLLLSVQPLMDNAIPSKPAIVNTPPKSSLDTETDVSLTLDDGEQMLKLKLFYQSVEGTRAKIIRIYSPYIIRNSTGKEIFIQDGNGNLAQSRLVLDSQNSYYTTPKMFSFLGGIYDNNRANIRFKDSDWSIPLSFDAIGQSHDVVLNIPNKNQDSNLGMTVYEGEGKYSLSKIIEFAPRYMVYSDLDFAIELCEAGSTASMELEAKASVPMYRMRNIVNKQLKIKFLGANTDWSSPFFIKDVGSTFLKVLKTDKTHMLLKIEIVLDKATLLIRITDGKNLWPYSIRNFSDQEFIFYQRDPRVIDDYYESEEVEEITNIEYKPLYYRVPARSIMPYAWDYPAARQKRMILTCRGRKREVNIAEIGNLTPMRLPGNAPNDPVDMVEISVIADGPTQALTITNYSQSSSLYKLNTKFNASSSSINSSREIFEGKEVKETIFRKLIINFKGLGVSFINKRLQELFYLSISDVKLKYIDSDLSQTFSWSVQWLQVDDQLFNANFPNVVYPTLIEGVAADMSDRPVLLGSVSKLKDDKYGVLYFKHLTVLLQELSIQLDEDFLYALIDFVKVPGAAWNKNTQEVIYNDIVTLPEFKELKLSEDVYFEVFHIQPTMLHLSFVRSETITKEDEGASKLDDSERNTRTLSFFINVLTMTIGNVNDAAIRMNSLYMDNLSVPVDTLINSIRTHYGQQFIYQLHKILGSADFLGNPVGLFNTISSGVWDLFYEPYKGYIMNDRPGDIGINIAKGSLSFAKKTVFGISDSMSKVTGSMAKGLSITQDMEFQESRRLQNRITNNSRNVLATSAQSFATTIGSGLSGIALDPYKGVQKEGAAGFIKGIGKGLFGLPTKTAIGILDLTNNLSQGVKSTTTITNATTNPGRVRMTRYIGHDNIIKTYNLREAQGQCWLKTANGGVYMNDRYLAHVVLPGRQLTVVVSMQHIAEIKIADEEIMWSTAYQDIQGIILEKGGIEIKLKSQAEYFIPIADRLERKSIYRNIAIAVTEYNKYCEATL</sequence>
<dbReference type="Pfam" id="PF12624">
    <property type="entry name" value="VPS13_N"/>
    <property type="match status" value="1"/>
</dbReference>
<comment type="similarity">
    <text evidence="1 4">Belongs to the VPS13 family.</text>
</comment>
<dbReference type="GO" id="GO:0005741">
    <property type="term" value="C:mitochondrial outer membrane"/>
    <property type="evidence" value="ECO:0007669"/>
    <property type="project" value="EnsemblFungi"/>
</dbReference>
<dbReference type="OrthoDB" id="428159at2759"/>
<evidence type="ECO:0000313" key="11">
    <source>
        <dbReference type="Proteomes" id="UP000005666"/>
    </source>
</evidence>
<dbReference type="GO" id="GO:0009267">
    <property type="term" value="P:cellular response to starvation"/>
    <property type="evidence" value="ECO:0007669"/>
    <property type="project" value="EnsemblFungi"/>
</dbReference>
<dbReference type="GO" id="GO:0005774">
    <property type="term" value="C:vacuolar membrane"/>
    <property type="evidence" value="ECO:0007669"/>
    <property type="project" value="EnsemblFungi"/>
</dbReference>
<dbReference type="GO" id="GO:0005798">
    <property type="term" value="C:Golgi-associated vesicle"/>
    <property type="evidence" value="ECO:0007669"/>
    <property type="project" value="EnsemblFungi"/>
</dbReference>
<dbReference type="GO" id="GO:0061709">
    <property type="term" value="P:reticulophagy"/>
    <property type="evidence" value="ECO:0007669"/>
    <property type="project" value="EnsemblFungi"/>
</dbReference>
<feature type="domain" description="Chorein N-terminal" evidence="7">
    <location>
        <begin position="1"/>
        <end position="1662"/>
    </location>
</feature>
<feature type="domain" description="Intermembrane lipid transfer protein VPS13-like C-terminal" evidence="9">
    <location>
        <begin position="2978"/>
        <end position="3082"/>
    </location>
</feature>
<dbReference type="GO" id="GO:0071561">
    <property type="term" value="C:nucleus-vacuole junction"/>
    <property type="evidence" value="ECO:0007669"/>
    <property type="project" value="EnsemblFungi"/>
</dbReference>
<keyword evidence="4" id="KW-0333">Golgi apparatus</keyword>
<comment type="function">
    <text evidence="4">Mediates the transfer of lipids between membranes at organelle contact sites. May play a role in mitochondrial lipid homeostasis.</text>
</comment>
<dbReference type="RefSeq" id="XP_003685943.1">
    <property type="nucleotide sequence ID" value="XM_003685895.1"/>
</dbReference>
<dbReference type="PIRSF" id="PIRSF037235">
    <property type="entry name" value="VPS13_fungi"/>
    <property type="match status" value="1"/>
</dbReference>
<organism evidence="10 11">
    <name type="scientific">Tetrapisispora phaffii (strain ATCC 24235 / CBS 4417 / NBRC 1672 / NRRL Y-8282 / UCD 70-5)</name>
    <name type="common">Yeast</name>
    <name type="synonym">Fabospora phaffii</name>
    <dbReference type="NCBI Taxonomy" id="1071381"/>
    <lineage>
        <taxon>Eukaryota</taxon>
        <taxon>Fungi</taxon>
        <taxon>Dikarya</taxon>
        <taxon>Ascomycota</taxon>
        <taxon>Saccharomycotina</taxon>
        <taxon>Saccharomycetes</taxon>
        <taxon>Saccharomycetales</taxon>
        <taxon>Saccharomycetaceae</taxon>
        <taxon>Tetrapisispora</taxon>
    </lineage>
</organism>
<dbReference type="GO" id="GO:0010008">
    <property type="term" value="C:endosome membrane"/>
    <property type="evidence" value="ECO:0007669"/>
    <property type="project" value="EnsemblFungi"/>
</dbReference>
<reference evidence="10 11" key="1">
    <citation type="journal article" date="2011" name="Proc. Natl. Acad. Sci. U.S.A.">
        <title>Evolutionary erosion of yeast sex chromosomes by mating-type switching accidents.</title>
        <authorList>
            <person name="Gordon J.L."/>
            <person name="Armisen D."/>
            <person name="Proux-Wera E."/>
            <person name="Oheigeartaigh S.S."/>
            <person name="Byrne K.P."/>
            <person name="Wolfe K.H."/>
        </authorList>
    </citation>
    <scope>NUCLEOTIDE SEQUENCE [LARGE SCALE GENOMIC DNA]</scope>
    <source>
        <strain evidence="11">ATCC 24235 / CBS 4417 / NBRC 1672 / NRRL Y-8282 / UCD 70-5</strain>
    </source>
</reference>
<name>G8BUS7_TETPH</name>
<feature type="coiled-coil region" evidence="5">
    <location>
        <begin position="452"/>
        <end position="479"/>
    </location>
</feature>
<dbReference type="eggNOG" id="KOG1809">
    <property type="taxonomic scope" value="Eukaryota"/>
</dbReference>
<dbReference type="GO" id="GO:0006895">
    <property type="term" value="P:Golgi to endosome transport"/>
    <property type="evidence" value="ECO:0007669"/>
    <property type="project" value="EnsemblFungi"/>
</dbReference>
<dbReference type="GO" id="GO:1990816">
    <property type="term" value="C:vacuole-mitochondrion membrane contact site"/>
    <property type="evidence" value="ECO:0007669"/>
    <property type="project" value="EnsemblFungi"/>
</dbReference>
<dbReference type="HOGENOM" id="CLU_000135_0_0_1"/>
<dbReference type="GO" id="GO:0005770">
    <property type="term" value="C:late endosome"/>
    <property type="evidence" value="ECO:0007669"/>
    <property type="project" value="EnsemblFungi"/>
</dbReference>
<evidence type="ECO:0000259" key="9">
    <source>
        <dbReference type="Pfam" id="PF25037"/>
    </source>
</evidence>
<dbReference type="GO" id="GO:0036258">
    <property type="term" value="P:multivesicular body assembly"/>
    <property type="evidence" value="ECO:0007669"/>
    <property type="project" value="EnsemblFungi"/>
</dbReference>
<dbReference type="GeneID" id="11535340"/>